<sequence>MDVSTRAVLTAAVATLVAAAAFFGELPLVGVSILLVLLFAIGWPRLLGLPSPLGAGVVIALSGAGAVLAITATRGEPYLRDLPIVLALAVLLAFVNELARQDGRLRLVESVTGTVTGVLIVTAAAGWVASGRTPGGTSLVVSGAVALAIGAAVSAVPLGGWTGAVMTTGAAVVAGGTVGAVMPSVSILAGALLGLATGLLVAALHVLFDGVPSLERRTAALAALVLPVSVSGILVYVVGRVLVG</sequence>
<feature type="transmembrane region" description="Helical" evidence="1">
    <location>
        <begin position="78"/>
        <end position="95"/>
    </location>
</feature>
<keyword evidence="3" id="KW-1185">Reference proteome</keyword>
<dbReference type="RefSeq" id="WP_208057058.1">
    <property type="nucleotide sequence ID" value="NZ_JAGEMK010000012.1"/>
</dbReference>
<dbReference type="Proteomes" id="UP000664209">
    <property type="component" value="Unassembled WGS sequence"/>
</dbReference>
<accession>A0A939RX73</accession>
<dbReference type="EMBL" id="JAGEMK010000012">
    <property type="protein sequence ID" value="MBO1753368.1"/>
    <property type="molecule type" value="Genomic_DNA"/>
</dbReference>
<feature type="transmembrane region" description="Helical" evidence="1">
    <location>
        <begin position="220"/>
        <end position="243"/>
    </location>
</feature>
<protein>
    <recommendedName>
        <fullName evidence="4">Permease</fullName>
    </recommendedName>
</protein>
<organism evidence="2 3">
    <name type="scientific">Actinotalea soli</name>
    <dbReference type="NCBI Taxonomy" id="2819234"/>
    <lineage>
        <taxon>Bacteria</taxon>
        <taxon>Bacillati</taxon>
        <taxon>Actinomycetota</taxon>
        <taxon>Actinomycetes</taxon>
        <taxon>Micrococcales</taxon>
        <taxon>Cellulomonadaceae</taxon>
        <taxon>Actinotalea</taxon>
    </lineage>
</organism>
<gene>
    <name evidence="2" type="ORF">J4G33_16280</name>
</gene>
<feature type="transmembrane region" description="Helical" evidence="1">
    <location>
        <begin position="135"/>
        <end position="156"/>
    </location>
</feature>
<keyword evidence="1" id="KW-1133">Transmembrane helix</keyword>
<dbReference type="AlphaFoldDB" id="A0A939RX73"/>
<evidence type="ECO:0000313" key="3">
    <source>
        <dbReference type="Proteomes" id="UP000664209"/>
    </source>
</evidence>
<evidence type="ECO:0000313" key="2">
    <source>
        <dbReference type="EMBL" id="MBO1753368.1"/>
    </source>
</evidence>
<reference evidence="2" key="1">
    <citation type="submission" date="2021-03" db="EMBL/GenBank/DDBJ databases">
        <title>Actinotalea soli sp. nov., isolated from soil.</title>
        <authorList>
            <person name="Ping W."/>
            <person name="Zhang J."/>
        </authorList>
    </citation>
    <scope>NUCLEOTIDE SEQUENCE</scope>
    <source>
        <strain evidence="2">BY-33</strain>
    </source>
</reference>
<keyword evidence="1" id="KW-0812">Transmembrane</keyword>
<comment type="caution">
    <text evidence="2">The sequence shown here is derived from an EMBL/GenBank/DDBJ whole genome shotgun (WGS) entry which is preliminary data.</text>
</comment>
<feature type="transmembrane region" description="Helical" evidence="1">
    <location>
        <begin position="107"/>
        <end position="129"/>
    </location>
</feature>
<feature type="transmembrane region" description="Helical" evidence="1">
    <location>
        <begin position="29"/>
        <end position="46"/>
    </location>
</feature>
<feature type="transmembrane region" description="Helical" evidence="1">
    <location>
        <begin position="53"/>
        <end position="72"/>
    </location>
</feature>
<evidence type="ECO:0000256" key="1">
    <source>
        <dbReference type="SAM" id="Phobius"/>
    </source>
</evidence>
<keyword evidence="1" id="KW-0472">Membrane</keyword>
<feature type="transmembrane region" description="Helical" evidence="1">
    <location>
        <begin position="187"/>
        <end position="208"/>
    </location>
</feature>
<evidence type="ECO:0008006" key="4">
    <source>
        <dbReference type="Google" id="ProtNLM"/>
    </source>
</evidence>
<proteinExistence type="predicted"/>
<name>A0A939RX73_9CELL</name>